<gene>
    <name evidence="7" type="ordered locus">Metev_2293</name>
</gene>
<geneLocation type="plasmid" evidence="7 8">
    <name>pMETEV01</name>
</geneLocation>
<name>D7EBY7_METEZ</name>
<dbReference type="KEGG" id="mev:Metev_2293"/>
<dbReference type="AlphaFoldDB" id="D7EBY7"/>
<dbReference type="InterPro" id="IPR005771">
    <property type="entry name" value="GalU_uridylyltTrfase_bac/arc"/>
</dbReference>
<evidence type="ECO:0000256" key="2">
    <source>
        <dbReference type="ARBA" id="ARBA00012415"/>
    </source>
</evidence>
<evidence type="ECO:0000256" key="3">
    <source>
        <dbReference type="ARBA" id="ARBA00022679"/>
    </source>
</evidence>
<comment type="catalytic activity">
    <reaction evidence="5">
        <text>alpha-D-glucose 1-phosphate + UTP + H(+) = UDP-alpha-D-glucose + diphosphate</text>
        <dbReference type="Rhea" id="RHEA:19889"/>
        <dbReference type="ChEBI" id="CHEBI:15378"/>
        <dbReference type="ChEBI" id="CHEBI:33019"/>
        <dbReference type="ChEBI" id="CHEBI:46398"/>
        <dbReference type="ChEBI" id="CHEBI:58601"/>
        <dbReference type="ChEBI" id="CHEBI:58885"/>
        <dbReference type="EC" id="2.7.7.9"/>
    </reaction>
</comment>
<dbReference type="EC" id="2.7.7.9" evidence="2"/>
<protein>
    <recommendedName>
        <fullName evidence="2">UTP--glucose-1-phosphate uridylyltransferase</fullName>
        <ecNumber evidence="2">2.7.7.9</ecNumber>
    </recommendedName>
</protein>
<dbReference type="EMBL" id="CP002070">
    <property type="protein sequence ID" value="ADI75109.1"/>
    <property type="molecule type" value="Genomic_DNA"/>
</dbReference>
<reference evidence="7 8" key="1">
    <citation type="submission" date="2010-06" db="EMBL/GenBank/DDBJ databases">
        <title>Complete sequence plasmid of Methanohalobium evestigatum Z-7303.</title>
        <authorList>
            <consortium name="US DOE Joint Genome Institute"/>
            <person name="Lucas S."/>
            <person name="Copeland A."/>
            <person name="Lapidus A."/>
            <person name="Cheng J.-F."/>
            <person name="Bruce D."/>
            <person name="Goodwin L."/>
            <person name="Pitluck S."/>
            <person name="Saunders E."/>
            <person name="Detter J.C."/>
            <person name="Han C."/>
            <person name="Tapia R."/>
            <person name="Land M."/>
            <person name="Hauser L."/>
            <person name="Kyrpides N."/>
            <person name="Mikhailova N."/>
            <person name="Sieprawska-Lupa M."/>
            <person name="Whitman W.B."/>
            <person name="Anderson I."/>
            <person name="Woyke T."/>
        </authorList>
    </citation>
    <scope>NUCLEOTIDE SEQUENCE [LARGE SCALE GENOMIC DNA]</scope>
    <source>
        <strain evidence="8">ATCC BAA-1072 / DSM 3721 / NBRC 107634 / OCM 161 / Z-7303</strain>
        <plasmid evidence="8">Plasmid pMETEV01</plasmid>
    </source>
</reference>
<dbReference type="PANTHER" id="PTHR43197">
    <property type="entry name" value="UTP--GLUCOSE-1-PHOSPHATE URIDYLYLTRANSFERASE"/>
    <property type="match status" value="1"/>
</dbReference>
<dbReference type="Pfam" id="PF00483">
    <property type="entry name" value="NTP_transferase"/>
    <property type="match status" value="1"/>
</dbReference>
<keyword evidence="8" id="KW-1185">Reference proteome</keyword>
<keyword evidence="4" id="KW-0548">Nucleotidyltransferase</keyword>
<dbReference type="SUPFAM" id="SSF53448">
    <property type="entry name" value="Nucleotide-diphospho-sugar transferases"/>
    <property type="match status" value="1"/>
</dbReference>
<feature type="domain" description="Nucleotidyl transferase" evidence="6">
    <location>
        <begin position="2"/>
        <end position="239"/>
    </location>
</feature>
<keyword evidence="3 7" id="KW-0808">Transferase</keyword>
<evidence type="ECO:0000313" key="7">
    <source>
        <dbReference type="EMBL" id="ADI75109.1"/>
    </source>
</evidence>
<dbReference type="GeneID" id="9347954"/>
<dbReference type="GO" id="GO:0003983">
    <property type="term" value="F:UTP:glucose-1-phosphate uridylyltransferase activity"/>
    <property type="evidence" value="ECO:0007669"/>
    <property type="project" value="UniProtKB-EC"/>
</dbReference>
<dbReference type="Proteomes" id="UP000000391">
    <property type="component" value="Plasmid pMETEV01"/>
</dbReference>
<dbReference type="RefSeq" id="WP_013195674.1">
    <property type="nucleotide sequence ID" value="NC_014254.1"/>
</dbReference>
<dbReference type="PANTHER" id="PTHR43197:SF1">
    <property type="entry name" value="UTP--GLUCOSE-1-PHOSPHATE URIDYLYLTRANSFERASE"/>
    <property type="match status" value="1"/>
</dbReference>
<comment type="similarity">
    <text evidence="1">Belongs to the UDPGP type 2 family.</text>
</comment>
<accession>D7EBY7</accession>
<keyword evidence="7" id="KW-0614">Plasmid</keyword>
<dbReference type="GO" id="GO:0006011">
    <property type="term" value="P:UDP-alpha-D-glucose metabolic process"/>
    <property type="evidence" value="ECO:0007669"/>
    <property type="project" value="InterPro"/>
</dbReference>
<evidence type="ECO:0000256" key="4">
    <source>
        <dbReference type="ARBA" id="ARBA00022695"/>
    </source>
</evidence>
<dbReference type="Gene3D" id="3.90.550.10">
    <property type="entry name" value="Spore Coat Polysaccharide Biosynthesis Protein SpsA, Chain A"/>
    <property type="match status" value="1"/>
</dbReference>
<proteinExistence type="inferred from homology"/>
<dbReference type="InterPro" id="IPR029044">
    <property type="entry name" value="Nucleotide-diphossugar_trans"/>
</dbReference>
<dbReference type="OrthoDB" id="15372at2157"/>
<organism evidence="7 8">
    <name type="scientific">Methanohalobium evestigatum (strain ATCC BAA-1072 / DSM 3721 / NBRC 107634 / OCM 161 / Z-7303)</name>
    <dbReference type="NCBI Taxonomy" id="644295"/>
    <lineage>
        <taxon>Archaea</taxon>
        <taxon>Methanobacteriati</taxon>
        <taxon>Methanobacteriota</taxon>
        <taxon>Stenosarchaea group</taxon>
        <taxon>Methanomicrobia</taxon>
        <taxon>Methanosarcinales</taxon>
        <taxon>Methanosarcinaceae</taxon>
        <taxon>Methanohalobium</taxon>
    </lineage>
</organism>
<evidence type="ECO:0000259" key="6">
    <source>
        <dbReference type="Pfam" id="PF00483"/>
    </source>
</evidence>
<dbReference type="HOGENOM" id="CLU_029499_2_0_2"/>
<evidence type="ECO:0000256" key="5">
    <source>
        <dbReference type="ARBA" id="ARBA00048128"/>
    </source>
</evidence>
<dbReference type="InterPro" id="IPR005835">
    <property type="entry name" value="NTP_transferase_dom"/>
</dbReference>
<evidence type="ECO:0000256" key="1">
    <source>
        <dbReference type="ARBA" id="ARBA00006890"/>
    </source>
</evidence>
<sequence>MKGLIPAAGSGTRLGPFTHAMPKELLPVGDKAVIEHVVESFVKAGIDDIIIVVSPNKHGLSDYFGSGERFGVDITYVVQDDRLGLANAVAAGEHVVNGSPVAVVLGDNFFSPDTILQDLKQFHEDNNADATVGVMEVLDVTRHGIIQTDGNNIVDLIEKPEVGEAPSKLGIAGMYVFEPEIFDAISDTKPGYKDEYQLTDSIKVMVEQGKNVVYREIGGIHIDVGTPEDLMKANEYYLKNNNKTKK</sequence>
<evidence type="ECO:0000313" key="8">
    <source>
        <dbReference type="Proteomes" id="UP000000391"/>
    </source>
</evidence>